<keyword evidence="2" id="KW-0862">Zinc</keyword>
<dbReference type="FunFam" id="4.10.70.10:FF:000003">
    <property type="entry name" value="Disintegrin and metalloproteinase domain-containing protein 17"/>
    <property type="match status" value="1"/>
</dbReference>
<evidence type="ECO:0000256" key="4">
    <source>
        <dbReference type="SAM" id="SignalP"/>
    </source>
</evidence>
<evidence type="ECO:0000256" key="3">
    <source>
        <dbReference type="SAM" id="Phobius"/>
    </source>
</evidence>
<proteinExistence type="predicted"/>
<dbReference type="InterPro" id="IPR036436">
    <property type="entry name" value="Disintegrin_dom_sf"/>
</dbReference>
<protein>
    <submittedName>
        <fullName evidence="8">ADAM 17-like protease isoform X1</fullName>
    </submittedName>
</protein>
<evidence type="ECO:0000259" key="6">
    <source>
        <dbReference type="PROSITE" id="PS50215"/>
    </source>
</evidence>
<keyword evidence="2" id="KW-0479">Metal-binding</keyword>
<dbReference type="GO" id="GO:0004222">
    <property type="term" value="F:metalloendopeptidase activity"/>
    <property type="evidence" value="ECO:0007669"/>
    <property type="project" value="InterPro"/>
</dbReference>
<dbReference type="GO" id="GO:0005886">
    <property type="term" value="C:plasma membrane"/>
    <property type="evidence" value="ECO:0007669"/>
    <property type="project" value="TreeGrafter"/>
</dbReference>
<dbReference type="InterPro" id="IPR051489">
    <property type="entry name" value="ADAM_Metalloproteinase"/>
</dbReference>
<dbReference type="AlphaFoldDB" id="A0A8B8DLL3"/>
<feature type="active site" evidence="2">
    <location>
        <position position="402"/>
    </location>
</feature>
<dbReference type="PANTHER" id="PTHR45702:SF6">
    <property type="entry name" value="DISINTEGRIN AND METALLOPROTEINASE DOMAIN-CONTAINING PROTEIN 17"/>
    <property type="match status" value="1"/>
</dbReference>
<dbReference type="PROSITE" id="PS50214">
    <property type="entry name" value="DISINTEGRIN_2"/>
    <property type="match status" value="1"/>
</dbReference>
<feature type="domain" description="Disintegrin" evidence="5">
    <location>
        <begin position="471"/>
        <end position="559"/>
    </location>
</feature>
<dbReference type="GO" id="GO:0006509">
    <property type="term" value="P:membrane protein ectodomain proteolysis"/>
    <property type="evidence" value="ECO:0007669"/>
    <property type="project" value="TreeGrafter"/>
</dbReference>
<evidence type="ECO:0000256" key="1">
    <source>
        <dbReference type="ARBA" id="ARBA00023157"/>
    </source>
</evidence>
<organism evidence="7 8">
    <name type="scientific">Crassostrea virginica</name>
    <name type="common">Eastern oyster</name>
    <dbReference type="NCBI Taxonomy" id="6565"/>
    <lineage>
        <taxon>Eukaryota</taxon>
        <taxon>Metazoa</taxon>
        <taxon>Spiralia</taxon>
        <taxon>Lophotrochozoa</taxon>
        <taxon>Mollusca</taxon>
        <taxon>Bivalvia</taxon>
        <taxon>Autobranchia</taxon>
        <taxon>Pteriomorphia</taxon>
        <taxon>Ostreida</taxon>
        <taxon>Ostreoidea</taxon>
        <taxon>Ostreidae</taxon>
        <taxon>Crassostrea</taxon>
    </lineage>
</organism>
<dbReference type="SMART" id="SM00050">
    <property type="entry name" value="DISIN"/>
    <property type="match status" value="1"/>
</dbReference>
<gene>
    <name evidence="8" type="primary">LOC111127133</name>
</gene>
<feature type="binding site" evidence="2">
    <location>
        <position position="405"/>
    </location>
    <ligand>
        <name>Zn(2+)</name>
        <dbReference type="ChEBI" id="CHEBI:29105"/>
        <note>catalytic</note>
    </ligand>
</feature>
<dbReference type="SUPFAM" id="SSF57552">
    <property type="entry name" value="Blood coagulation inhibitor (disintegrin)"/>
    <property type="match status" value="1"/>
</dbReference>
<keyword evidence="3" id="KW-0472">Membrane</keyword>
<dbReference type="Gene3D" id="4.10.70.10">
    <property type="entry name" value="Disintegrin domain"/>
    <property type="match status" value="1"/>
</dbReference>
<evidence type="ECO:0000313" key="7">
    <source>
        <dbReference type="Proteomes" id="UP000694844"/>
    </source>
</evidence>
<comment type="caution">
    <text evidence="2">Lacks conserved residue(s) required for the propagation of feature annotation.</text>
</comment>
<dbReference type="InterPro" id="IPR001590">
    <property type="entry name" value="Peptidase_M12B"/>
</dbReference>
<evidence type="ECO:0000313" key="8">
    <source>
        <dbReference type="RefSeq" id="XP_022327881.1"/>
    </source>
</evidence>
<feature type="domain" description="Peptidase M12B" evidence="6">
    <location>
        <begin position="224"/>
        <end position="469"/>
    </location>
</feature>
<keyword evidence="4" id="KW-0732">Signal</keyword>
<dbReference type="GO" id="GO:0046872">
    <property type="term" value="F:metal ion binding"/>
    <property type="evidence" value="ECO:0007669"/>
    <property type="project" value="UniProtKB-KW"/>
</dbReference>
<dbReference type="SUPFAM" id="SSF55486">
    <property type="entry name" value="Metalloproteases ('zincins'), catalytic domain"/>
    <property type="match status" value="1"/>
</dbReference>
<keyword evidence="1" id="KW-1015">Disulfide bond</keyword>
<dbReference type="Pfam" id="PF13574">
    <property type="entry name" value="Reprolysin_2"/>
    <property type="match status" value="1"/>
</dbReference>
<dbReference type="PANTHER" id="PTHR45702">
    <property type="entry name" value="ADAM10/ADAM17 METALLOPEPTIDASE FAMILY MEMBER"/>
    <property type="match status" value="1"/>
</dbReference>
<feature type="signal peptide" evidence="4">
    <location>
        <begin position="1"/>
        <end position="22"/>
    </location>
</feature>
<dbReference type="RefSeq" id="XP_022327881.1">
    <property type="nucleotide sequence ID" value="XM_022472173.1"/>
</dbReference>
<dbReference type="InterPro" id="IPR001762">
    <property type="entry name" value="Disintegrin_dom"/>
</dbReference>
<dbReference type="InterPro" id="IPR024079">
    <property type="entry name" value="MetalloPept_cat_dom_sf"/>
</dbReference>
<keyword evidence="3" id="KW-0812">Transmembrane</keyword>
<reference evidence="8" key="1">
    <citation type="submission" date="2025-08" db="UniProtKB">
        <authorList>
            <consortium name="RefSeq"/>
        </authorList>
    </citation>
    <scope>IDENTIFICATION</scope>
    <source>
        <tissue evidence="8">Whole sample</tissue>
    </source>
</reference>
<dbReference type="Gene3D" id="3.40.390.10">
    <property type="entry name" value="Collagenase (Catalytic Domain)"/>
    <property type="match status" value="1"/>
</dbReference>
<feature type="chain" id="PRO_5034026340" evidence="4">
    <location>
        <begin position="23"/>
        <end position="775"/>
    </location>
</feature>
<sequence>MRSIELWLVMVITLVNIINVLPGDVASKLQYYEFLHMSDIERRTRRDIGPNPATHLHQFWFKAFDRKFHLVLKQSNIIPKNFKARTVNNKQKSEFSIPNSDFLQGYLSDDENSHVEAHWEAGVLSASITTADDIIVLEPSWRFLKSSAQENKGSMIIYKKSDLISEPQDKPAGYKVKFCGNDAEVSRAADEIPSDNEDTFLENFYKDYKHRRLKREQDFLGSRKVCRLFVVADYEFHKNVGGNNKHTTARYMIGIMSRVNEIFMQTKWPDDSSDIHGLGFEIAELEIHENYTHQGVHYNNPNRQWNTTFLLQVFSRGTAFKDYCLAHLFTYHRFSRGVLGLAYIAGREKSQPGGICSTGPSPGKVYEVNGHQTTFNTGWSTAQNSEGDRVLSLEAALVIAHELGHNWGSEHDPDTASCAPGVEQGGKYLMYQYSVSGYEHNNQIFSSCSKRYIYNVIKTKGPGCFTESNSLTVCGNGRIEGDEECDAGFNGDSCCTSFCKLQSGALCSPMNHECCDNKCRTADNNTICHALPDSLVTCKGISKCNGVSLTCPEAGNKEDDSPCVDGGLCKNGVCLNYCVLRDKVPCICSKESGYACYRCCKALNESECLPEPPPPALSQKLPNGRPCFHGVCVEGVCEKQKNHIVQRLFSIIDTITVDQFVEFMKTNIVGTILVFSLLLWIPASCTFSYFDKKRERRLRMRHGRWKSHSRFTLLMDYLDSEDRQRIKQAGSFRVKHFGGSVIRHPIMRSGHIHLTQSNFTKDVLQYPDDLKESSV</sequence>
<dbReference type="GO" id="GO:0007219">
    <property type="term" value="P:Notch signaling pathway"/>
    <property type="evidence" value="ECO:0007669"/>
    <property type="project" value="TreeGrafter"/>
</dbReference>
<evidence type="ECO:0000256" key="2">
    <source>
        <dbReference type="PROSITE-ProRule" id="PRU00276"/>
    </source>
</evidence>
<dbReference type="PROSITE" id="PS50215">
    <property type="entry name" value="ADAM_MEPRO"/>
    <property type="match status" value="1"/>
</dbReference>
<feature type="binding site" evidence="2">
    <location>
        <position position="411"/>
    </location>
    <ligand>
        <name>Zn(2+)</name>
        <dbReference type="ChEBI" id="CHEBI:29105"/>
        <note>catalytic</note>
    </ligand>
</feature>
<dbReference type="Proteomes" id="UP000694844">
    <property type="component" value="Chromosome 3"/>
</dbReference>
<accession>A0A8B8DLL3</accession>
<feature type="transmembrane region" description="Helical" evidence="3">
    <location>
        <begin position="668"/>
        <end position="690"/>
    </location>
</feature>
<name>A0A8B8DLL3_CRAVI</name>
<dbReference type="KEGG" id="cvn:111127133"/>
<evidence type="ECO:0000259" key="5">
    <source>
        <dbReference type="PROSITE" id="PS50214"/>
    </source>
</evidence>
<dbReference type="GeneID" id="111127133"/>
<feature type="binding site" evidence="2">
    <location>
        <position position="401"/>
    </location>
    <ligand>
        <name>Zn(2+)</name>
        <dbReference type="ChEBI" id="CHEBI:29105"/>
        <note>catalytic</note>
    </ligand>
</feature>
<dbReference type="OrthoDB" id="2131567at2759"/>
<keyword evidence="7" id="KW-1185">Reference proteome</keyword>
<keyword evidence="3" id="KW-1133">Transmembrane helix</keyword>